<gene>
    <name evidence="2" type="ORF">FXB38_22645</name>
</gene>
<proteinExistence type="predicted"/>
<keyword evidence="3" id="KW-1185">Reference proteome</keyword>
<protein>
    <recommendedName>
        <fullName evidence="4">PepSY domain-containing protein</fullName>
    </recommendedName>
</protein>
<feature type="signal peptide" evidence="1">
    <location>
        <begin position="1"/>
        <end position="22"/>
    </location>
</feature>
<dbReference type="RefSeq" id="WP_148753189.1">
    <property type="nucleotide sequence ID" value="NZ_VSSR01000038.1"/>
</dbReference>
<name>A0A5S4WJM9_9BRAD</name>
<dbReference type="AlphaFoldDB" id="A0A5S4WJM9"/>
<evidence type="ECO:0008006" key="4">
    <source>
        <dbReference type="Google" id="ProtNLM"/>
    </source>
</evidence>
<comment type="caution">
    <text evidence="2">The sequence shown here is derived from an EMBL/GenBank/DDBJ whole genome shotgun (WGS) entry which is preliminary data.</text>
</comment>
<dbReference type="Proteomes" id="UP000324853">
    <property type="component" value="Unassembled WGS sequence"/>
</dbReference>
<dbReference type="EMBL" id="VSSR01000038">
    <property type="protein sequence ID" value="TYL81642.1"/>
    <property type="molecule type" value="Genomic_DNA"/>
</dbReference>
<evidence type="ECO:0000313" key="2">
    <source>
        <dbReference type="EMBL" id="TYL81642.1"/>
    </source>
</evidence>
<feature type="chain" id="PRO_5024378546" description="PepSY domain-containing protein" evidence="1">
    <location>
        <begin position="23"/>
        <end position="91"/>
    </location>
</feature>
<evidence type="ECO:0000313" key="3">
    <source>
        <dbReference type="Proteomes" id="UP000324853"/>
    </source>
</evidence>
<accession>A0A5S4WJM9</accession>
<sequence length="91" mass="9835">MGRSLGPMMLAVVILFSPVAQAQPLAGADNPEEALAAQIRMQGFACDKLLGAVRDKKRSRPDYAVWTLKCSNGTYRIGRAPDMAAKVESVR</sequence>
<dbReference type="OrthoDB" id="8020600at2"/>
<keyword evidence="1" id="KW-0732">Signal</keyword>
<reference evidence="2 3" key="1">
    <citation type="submission" date="2019-08" db="EMBL/GenBank/DDBJ databases">
        <title>Bradyrhizobium hipponensis sp. nov., a rhizobium isolated from a Lupinus angustifolius root nodule in Tunisia.</title>
        <authorList>
            <person name="Off K."/>
            <person name="Rejili M."/>
            <person name="Mars M."/>
            <person name="Brachmann A."/>
            <person name="Marin M."/>
        </authorList>
    </citation>
    <scope>NUCLEOTIDE SEQUENCE [LARGE SCALE GENOMIC DNA]</scope>
    <source>
        <strain evidence="2 3">CTAW11</strain>
    </source>
</reference>
<organism evidence="2 3">
    <name type="scientific">Bradyrhizobium cytisi</name>
    <dbReference type="NCBI Taxonomy" id="515489"/>
    <lineage>
        <taxon>Bacteria</taxon>
        <taxon>Pseudomonadati</taxon>
        <taxon>Pseudomonadota</taxon>
        <taxon>Alphaproteobacteria</taxon>
        <taxon>Hyphomicrobiales</taxon>
        <taxon>Nitrobacteraceae</taxon>
        <taxon>Bradyrhizobium</taxon>
    </lineage>
</organism>
<evidence type="ECO:0000256" key="1">
    <source>
        <dbReference type="SAM" id="SignalP"/>
    </source>
</evidence>